<dbReference type="Pfam" id="PF07883">
    <property type="entry name" value="Cupin_2"/>
    <property type="match status" value="1"/>
</dbReference>
<evidence type="ECO:0000256" key="1">
    <source>
        <dbReference type="ARBA" id="ARBA00023125"/>
    </source>
</evidence>
<reference evidence="3" key="1">
    <citation type="submission" date="2019-08" db="EMBL/GenBank/DDBJ databases">
        <authorList>
            <person name="Kucharzyk K."/>
            <person name="Murdoch R.W."/>
            <person name="Higgins S."/>
            <person name="Loffler F."/>
        </authorList>
    </citation>
    <scope>NUCLEOTIDE SEQUENCE</scope>
</reference>
<dbReference type="CDD" id="cd00093">
    <property type="entry name" value="HTH_XRE"/>
    <property type="match status" value="1"/>
</dbReference>
<dbReference type="InterPro" id="IPR011051">
    <property type="entry name" value="RmlC_Cupin_sf"/>
</dbReference>
<dbReference type="CDD" id="cd02209">
    <property type="entry name" value="cupin_XRE_C"/>
    <property type="match status" value="1"/>
</dbReference>
<dbReference type="Gene3D" id="1.10.260.40">
    <property type="entry name" value="lambda repressor-like DNA-binding domains"/>
    <property type="match status" value="1"/>
</dbReference>
<dbReference type="InterPro" id="IPR050807">
    <property type="entry name" value="TransReg_Diox_bact_type"/>
</dbReference>
<sequence length="182" mass="20013">MNTQIKQIAQRIRGLREVLNVSVEDAATKCGVTESELIRYESGTSDIPVSFICQFAQCYGVECTTLMSGEEPHVSTYFVTRKGTGVSVERTKAYKYLALAHGFRQAKMAPFEVTVEPNDLPITLNTHAGQEFNQVLEGTLQLHIAGNDLVLNEGDSIYFDATKPHGMKAVGAKRVRFLAVIG</sequence>
<gene>
    <name evidence="3" type="ORF">SDC9_32258</name>
</gene>
<dbReference type="InterPro" id="IPR001387">
    <property type="entry name" value="Cro/C1-type_HTH"/>
</dbReference>
<dbReference type="SUPFAM" id="SSF47413">
    <property type="entry name" value="lambda repressor-like DNA-binding domains"/>
    <property type="match status" value="1"/>
</dbReference>
<dbReference type="Gene3D" id="2.60.120.10">
    <property type="entry name" value="Jelly Rolls"/>
    <property type="match status" value="1"/>
</dbReference>
<accession>A0A644V4K9</accession>
<dbReference type="GO" id="GO:0003700">
    <property type="term" value="F:DNA-binding transcription factor activity"/>
    <property type="evidence" value="ECO:0007669"/>
    <property type="project" value="TreeGrafter"/>
</dbReference>
<feature type="domain" description="HTH cro/C1-type" evidence="2">
    <location>
        <begin position="12"/>
        <end position="66"/>
    </location>
</feature>
<dbReference type="GO" id="GO:0003677">
    <property type="term" value="F:DNA binding"/>
    <property type="evidence" value="ECO:0007669"/>
    <property type="project" value="UniProtKB-KW"/>
</dbReference>
<keyword evidence="1" id="KW-0238">DNA-binding</keyword>
<organism evidence="3">
    <name type="scientific">bioreactor metagenome</name>
    <dbReference type="NCBI Taxonomy" id="1076179"/>
    <lineage>
        <taxon>unclassified sequences</taxon>
        <taxon>metagenomes</taxon>
        <taxon>ecological metagenomes</taxon>
    </lineage>
</organism>
<dbReference type="PANTHER" id="PTHR46797:SF19">
    <property type="entry name" value="BLL2473 PROTEIN"/>
    <property type="match status" value="1"/>
</dbReference>
<proteinExistence type="predicted"/>
<protein>
    <recommendedName>
        <fullName evidence="2">HTH cro/C1-type domain-containing protein</fullName>
    </recommendedName>
</protein>
<dbReference type="SUPFAM" id="SSF51182">
    <property type="entry name" value="RmlC-like cupins"/>
    <property type="match status" value="1"/>
</dbReference>
<dbReference type="InterPro" id="IPR013096">
    <property type="entry name" value="Cupin_2"/>
</dbReference>
<name>A0A644V4K9_9ZZZZ</name>
<evidence type="ECO:0000313" key="3">
    <source>
        <dbReference type="EMBL" id="MPL86278.1"/>
    </source>
</evidence>
<evidence type="ECO:0000259" key="2">
    <source>
        <dbReference type="PROSITE" id="PS50943"/>
    </source>
</evidence>
<comment type="caution">
    <text evidence="3">The sequence shown here is derived from an EMBL/GenBank/DDBJ whole genome shotgun (WGS) entry which is preliminary data.</text>
</comment>
<dbReference type="EMBL" id="VSSQ01000219">
    <property type="protein sequence ID" value="MPL86278.1"/>
    <property type="molecule type" value="Genomic_DNA"/>
</dbReference>
<dbReference type="AlphaFoldDB" id="A0A644V4K9"/>
<dbReference type="InterPro" id="IPR010982">
    <property type="entry name" value="Lambda_DNA-bd_dom_sf"/>
</dbReference>
<dbReference type="InterPro" id="IPR014710">
    <property type="entry name" value="RmlC-like_jellyroll"/>
</dbReference>
<dbReference type="Pfam" id="PF13560">
    <property type="entry name" value="HTH_31"/>
    <property type="match status" value="1"/>
</dbReference>
<dbReference type="PANTHER" id="PTHR46797">
    <property type="entry name" value="HTH-TYPE TRANSCRIPTIONAL REGULATOR"/>
    <property type="match status" value="1"/>
</dbReference>
<dbReference type="GO" id="GO:0005829">
    <property type="term" value="C:cytosol"/>
    <property type="evidence" value="ECO:0007669"/>
    <property type="project" value="TreeGrafter"/>
</dbReference>
<dbReference type="PROSITE" id="PS50943">
    <property type="entry name" value="HTH_CROC1"/>
    <property type="match status" value="1"/>
</dbReference>
<dbReference type="SMART" id="SM00530">
    <property type="entry name" value="HTH_XRE"/>
    <property type="match status" value="1"/>
</dbReference>